<dbReference type="GO" id="GO:0005886">
    <property type="term" value="C:plasma membrane"/>
    <property type="evidence" value="ECO:0007669"/>
    <property type="project" value="UniProtKB-SubCell"/>
</dbReference>
<evidence type="ECO:0000256" key="3">
    <source>
        <dbReference type="ARBA" id="ARBA00007898"/>
    </source>
</evidence>
<comment type="similarity">
    <text evidence="3 18">Belongs to the class-D beta-lactamase family.</text>
</comment>
<dbReference type="SUPFAM" id="SSF56519">
    <property type="entry name" value="Penicillin binding protein dimerisation domain"/>
    <property type="match status" value="1"/>
</dbReference>
<organism evidence="23 24">
    <name type="scientific">Anaeromyxobacter diazotrophicus</name>
    <dbReference type="NCBI Taxonomy" id="2590199"/>
    <lineage>
        <taxon>Bacteria</taxon>
        <taxon>Pseudomonadati</taxon>
        <taxon>Myxococcota</taxon>
        <taxon>Myxococcia</taxon>
        <taxon>Myxococcales</taxon>
        <taxon>Cystobacterineae</taxon>
        <taxon>Anaeromyxobacteraceae</taxon>
        <taxon>Anaeromyxobacter</taxon>
    </lineage>
</organism>
<dbReference type="InterPro" id="IPR005311">
    <property type="entry name" value="PBP_dimer"/>
</dbReference>
<evidence type="ECO:0000256" key="11">
    <source>
        <dbReference type="ARBA" id="ARBA00022801"/>
    </source>
</evidence>
<dbReference type="InterPro" id="IPR036138">
    <property type="entry name" value="PBP_dimer_sf"/>
</dbReference>
<evidence type="ECO:0000256" key="19">
    <source>
        <dbReference type="SAM" id="MobiDB-lite"/>
    </source>
</evidence>
<dbReference type="Pfam" id="PF00905">
    <property type="entry name" value="Transpeptidase"/>
    <property type="match status" value="1"/>
</dbReference>
<sequence>MVRVPTATAPNTSQAELRPRTALMTVVASLAFLVLAVRLYQLQILRGDQYKERADENFVKELRVPADRGFILDRNHKVLVDSRPSYDVTLTPYFCGKQCDELLGQLGKLLSLSDEELERAQQRLHAARGLERFRPFTVKVDIAREELDIVEANRVPGALSGVDVIPAPHRSYRYGPWAGHLFGYMNEIGAEELKRANADIEKRNDGELLYQLGDYVGRRGLERRWESTLRGLDGRRRVVVDAKGNAKGGDLEELIPEDQRFEASRPGRNLVLSIDWRLQEFAEKMFPATAGSVLAMDARTGFLLALVDRPSPDPNKLSGRISRSELKAIRDDPLRPELFRAIQEHYHPGSTFKVVTSIAALEEGALKPGGTINCPGHYTLGGHRWRCDKEKGHGNVDLEHALGASCDVFYYALGDRLGTDAIAKWAHLLGLGSPTGFDLGGEISGVMPDEAWHDRHLAGGYQHGMSLNIAIGQGDVNVTPMQQVVLYGALATGKVWKPQVVQRIEDPGGETVQEFGPVVKGQLPIKPETRAAVLKGMEATVNEPFGTGYGSRLKDVVVDGKPVLMAGKTGTAQVVKLGAKRLKASQVTYFERDHAWFASFAPADDPELVVVVLNEHSGFGASNAAPTAAAVMRYYFQLKRTDALERAGVQLGPPPPPGLEVPGAKPAAAPVRTGAPGAPTIEAPATVPAAVQGEKRGA</sequence>
<evidence type="ECO:0000259" key="21">
    <source>
        <dbReference type="Pfam" id="PF00905"/>
    </source>
</evidence>
<keyword evidence="24" id="KW-1185">Reference proteome</keyword>
<dbReference type="GO" id="GO:0008800">
    <property type="term" value="F:beta-lactamase activity"/>
    <property type="evidence" value="ECO:0007669"/>
    <property type="project" value="UniProtKB-UniRule"/>
</dbReference>
<keyword evidence="17" id="KW-0961">Cell wall biogenesis/degradation</keyword>
<dbReference type="PROSITE" id="PS00337">
    <property type="entry name" value="BETA_LACTAMASE_D"/>
    <property type="match status" value="1"/>
</dbReference>
<dbReference type="Gene3D" id="3.90.1310.10">
    <property type="entry name" value="Penicillin-binding protein 2a (Domain 2)"/>
    <property type="match status" value="1"/>
</dbReference>
<evidence type="ECO:0000256" key="16">
    <source>
        <dbReference type="ARBA" id="ARBA00023251"/>
    </source>
</evidence>
<feature type="transmembrane region" description="Helical" evidence="20">
    <location>
        <begin position="21"/>
        <end position="40"/>
    </location>
</feature>
<dbReference type="GO" id="GO:0008360">
    <property type="term" value="P:regulation of cell shape"/>
    <property type="evidence" value="ECO:0007669"/>
    <property type="project" value="UniProtKB-KW"/>
</dbReference>
<comment type="caution">
    <text evidence="23">The sequence shown here is derived from an EMBL/GenBank/DDBJ whole genome shotgun (WGS) entry which is preliminary data.</text>
</comment>
<accession>A0A7I9VNI6</accession>
<keyword evidence="13" id="KW-0573">Peptidoglycan synthesis</keyword>
<dbReference type="GO" id="GO:0071555">
    <property type="term" value="P:cell wall organization"/>
    <property type="evidence" value="ECO:0007669"/>
    <property type="project" value="UniProtKB-KW"/>
</dbReference>
<dbReference type="Proteomes" id="UP000503640">
    <property type="component" value="Unassembled WGS sequence"/>
</dbReference>
<dbReference type="GO" id="GO:0071972">
    <property type="term" value="F:peptidoglycan L,D-transpeptidase activity"/>
    <property type="evidence" value="ECO:0007669"/>
    <property type="project" value="TreeGrafter"/>
</dbReference>
<gene>
    <name evidence="23" type="primary">mrdA</name>
    <name evidence="23" type="ORF">AMYX_27140</name>
</gene>
<evidence type="ECO:0000256" key="17">
    <source>
        <dbReference type="ARBA" id="ARBA00023316"/>
    </source>
</evidence>
<dbReference type="InterPro" id="IPR050515">
    <property type="entry name" value="Beta-lactam/transpept"/>
</dbReference>
<evidence type="ECO:0000256" key="8">
    <source>
        <dbReference type="ARBA" id="ARBA00022670"/>
    </source>
</evidence>
<dbReference type="Pfam" id="PF03717">
    <property type="entry name" value="PBP_dimer"/>
    <property type="match status" value="1"/>
</dbReference>
<evidence type="ECO:0000256" key="14">
    <source>
        <dbReference type="ARBA" id="ARBA00022989"/>
    </source>
</evidence>
<keyword evidence="6" id="KW-0997">Cell inner membrane</keyword>
<dbReference type="GO" id="GO:0008658">
    <property type="term" value="F:penicillin binding"/>
    <property type="evidence" value="ECO:0007669"/>
    <property type="project" value="InterPro"/>
</dbReference>
<dbReference type="Gene3D" id="3.30.1390.30">
    <property type="entry name" value="Penicillin-binding protein 2a, domain 3"/>
    <property type="match status" value="1"/>
</dbReference>
<dbReference type="EC" id="3.5.2.6" evidence="4 18"/>
<evidence type="ECO:0000256" key="10">
    <source>
        <dbReference type="ARBA" id="ARBA00022729"/>
    </source>
</evidence>
<dbReference type="InterPro" id="IPR002137">
    <property type="entry name" value="Beta-lactam_class-D_AS"/>
</dbReference>
<dbReference type="GO" id="GO:0009252">
    <property type="term" value="P:peptidoglycan biosynthetic process"/>
    <property type="evidence" value="ECO:0007669"/>
    <property type="project" value="UniProtKB-KW"/>
</dbReference>
<keyword evidence="15 20" id="KW-0472">Membrane</keyword>
<evidence type="ECO:0000256" key="2">
    <source>
        <dbReference type="ARBA" id="ARBA00004236"/>
    </source>
</evidence>
<dbReference type="NCBIfam" id="TIGR03423">
    <property type="entry name" value="pbp2_mrdA"/>
    <property type="match status" value="1"/>
</dbReference>
<comment type="catalytic activity">
    <reaction evidence="18">
        <text>a beta-lactam + H2O = a substituted beta-amino acid</text>
        <dbReference type="Rhea" id="RHEA:20401"/>
        <dbReference type="ChEBI" id="CHEBI:15377"/>
        <dbReference type="ChEBI" id="CHEBI:35627"/>
        <dbReference type="ChEBI" id="CHEBI:140347"/>
        <dbReference type="EC" id="3.5.2.6"/>
    </reaction>
</comment>
<dbReference type="PANTHER" id="PTHR30627">
    <property type="entry name" value="PEPTIDOGLYCAN D,D-TRANSPEPTIDASE"/>
    <property type="match status" value="1"/>
</dbReference>
<evidence type="ECO:0000256" key="13">
    <source>
        <dbReference type="ARBA" id="ARBA00022984"/>
    </source>
</evidence>
<dbReference type="GO" id="GO:0009002">
    <property type="term" value="F:serine-type D-Ala-D-Ala carboxypeptidase activity"/>
    <property type="evidence" value="ECO:0007669"/>
    <property type="project" value="InterPro"/>
</dbReference>
<feature type="domain" description="Penicillin-binding protein transpeptidase" evidence="21">
    <location>
        <begin position="291"/>
        <end position="632"/>
    </location>
</feature>
<evidence type="ECO:0000313" key="24">
    <source>
        <dbReference type="Proteomes" id="UP000503640"/>
    </source>
</evidence>
<keyword evidence="14 20" id="KW-1133">Transmembrane helix</keyword>
<evidence type="ECO:0000256" key="7">
    <source>
        <dbReference type="ARBA" id="ARBA00022645"/>
    </source>
</evidence>
<keyword evidence="8" id="KW-0645">Protease</keyword>
<dbReference type="InterPro" id="IPR001460">
    <property type="entry name" value="PCN-bd_Tpept"/>
</dbReference>
<dbReference type="Gene3D" id="3.40.710.10">
    <property type="entry name" value="DD-peptidase/beta-lactamase superfamily"/>
    <property type="match status" value="1"/>
</dbReference>
<dbReference type="InterPro" id="IPR017790">
    <property type="entry name" value="Penicillin-binding_protein_2"/>
</dbReference>
<evidence type="ECO:0000256" key="5">
    <source>
        <dbReference type="ARBA" id="ARBA00022475"/>
    </source>
</evidence>
<evidence type="ECO:0000259" key="22">
    <source>
        <dbReference type="Pfam" id="PF03717"/>
    </source>
</evidence>
<dbReference type="SUPFAM" id="SSF56601">
    <property type="entry name" value="beta-lactamase/transpeptidase-like"/>
    <property type="match status" value="1"/>
</dbReference>
<dbReference type="PANTHER" id="PTHR30627:SF2">
    <property type="entry name" value="PEPTIDOGLYCAN D,D-TRANSPEPTIDASE MRDA"/>
    <property type="match status" value="1"/>
</dbReference>
<keyword evidence="7" id="KW-0121">Carboxypeptidase</keyword>
<dbReference type="InterPro" id="IPR012338">
    <property type="entry name" value="Beta-lactam/transpept-like"/>
</dbReference>
<keyword evidence="11 18" id="KW-0378">Hydrolase</keyword>
<keyword evidence="12" id="KW-0133">Cell shape</keyword>
<evidence type="ECO:0000256" key="18">
    <source>
        <dbReference type="RuleBase" id="RU361140"/>
    </source>
</evidence>
<comment type="subcellular location">
    <subcellularLocation>
        <location evidence="2">Cell membrane</location>
    </subcellularLocation>
    <subcellularLocation>
        <location evidence="1">Membrane</location>
        <topology evidence="1">Single-pass membrane protein</topology>
    </subcellularLocation>
</comment>
<keyword evidence="10" id="KW-0732">Signal</keyword>
<proteinExistence type="inferred from homology"/>
<protein>
    <recommendedName>
        <fullName evidence="4 18">Beta-lactamase</fullName>
        <ecNumber evidence="4 18">3.5.2.6</ecNumber>
    </recommendedName>
</protein>
<dbReference type="GO" id="GO:0017001">
    <property type="term" value="P:antibiotic catabolic process"/>
    <property type="evidence" value="ECO:0007669"/>
    <property type="project" value="InterPro"/>
</dbReference>
<feature type="domain" description="Penicillin-binding protein dimerisation" evidence="22">
    <location>
        <begin position="64"/>
        <end position="246"/>
    </location>
</feature>
<reference evidence="24" key="1">
    <citation type="journal article" date="2020" name="Appl. Environ. Microbiol.">
        <title>Diazotrophic Anaeromyxobacter Isolates from Soils.</title>
        <authorList>
            <person name="Masuda Y."/>
            <person name="Yamanaka H."/>
            <person name="Xu Z.X."/>
            <person name="Shiratori Y."/>
            <person name="Aono T."/>
            <person name="Amachi S."/>
            <person name="Senoo K."/>
            <person name="Itoh H."/>
        </authorList>
    </citation>
    <scope>NUCLEOTIDE SEQUENCE [LARGE SCALE GENOMIC DNA]</scope>
    <source>
        <strain evidence="24">R267</strain>
    </source>
</reference>
<keyword evidence="16 18" id="KW-0046">Antibiotic resistance</keyword>
<dbReference type="AlphaFoldDB" id="A0A7I9VNI6"/>
<evidence type="ECO:0000256" key="6">
    <source>
        <dbReference type="ARBA" id="ARBA00022519"/>
    </source>
</evidence>
<keyword evidence="5" id="KW-1003">Cell membrane</keyword>
<name>A0A7I9VNI6_9BACT</name>
<feature type="region of interest" description="Disordered" evidence="19">
    <location>
        <begin position="650"/>
        <end position="698"/>
    </location>
</feature>
<evidence type="ECO:0000256" key="20">
    <source>
        <dbReference type="SAM" id="Phobius"/>
    </source>
</evidence>
<dbReference type="EMBL" id="BJTG01000006">
    <property type="protein sequence ID" value="GEJ57973.1"/>
    <property type="molecule type" value="Genomic_DNA"/>
</dbReference>
<evidence type="ECO:0000313" key="23">
    <source>
        <dbReference type="EMBL" id="GEJ57973.1"/>
    </source>
</evidence>
<evidence type="ECO:0000256" key="15">
    <source>
        <dbReference type="ARBA" id="ARBA00023136"/>
    </source>
</evidence>
<dbReference type="GO" id="GO:0006508">
    <property type="term" value="P:proteolysis"/>
    <property type="evidence" value="ECO:0007669"/>
    <property type="project" value="UniProtKB-KW"/>
</dbReference>
<evidence type="ECO:0000256" key="12">
    <source>
        <dbReference type="ARBA" id="ARBA00022960"/>
    </source>
</evidence>
<dbReference type="GO" id="GO:0046677">
    <property type="term" value="P:response to antibiotic"/>
    <property type="evidence" value="ECO:0007669"/>
    <property type="project" value="UniProtKB-UniRule"/>
</dbReference>
<evidence type="ECO:0000256" key="1">
    <source>
        <dbReference type="ARBA" id="ARBA00004167"/>
    </source>
</evidence>
<evidence type="ECO:0000256" key="4">
    <source>
        <dbReference type="ARBA" id="ARBA00012865"/>
    </source>
</evidence>
<evidence type="ECO:0000256" key="9">
    <source>
        <dbReference type="ARBA" id="ARBA00022692"/>
    </source>
</evidence>
<dbReference type="RefSeq" id="WP_176066072.1">
    <property type="nucleotide sequence ID" value="NZ_BJTG01000006.1"/>
</dbReference>
<keyword evidence="9 20" id="KW-0812">Transmembrane</keyword>